<dbReference type="EMBL" id="ML976978">
    <property type="protein sequence ID" value="KAF1963112.1"/>
    <property type="molecule type" value="Genomic_DNA"/>
</dbReference>
<evidence type="ECO:0000313" key="1">
    <source>
        <dbReference type="EMBL" id="KAF1963112.1"/>
    </source>
</evidence>
<evidence type="ECO:0000313" key="2">
    <source>
        <dbReference type="Proteomes" id="UP000800035"/>
    </source>
</evidence>
<organism evidence="1 2">
    <name type="scientific">Byssothecium circinans</name>
    <dbReference type="NCBI Taxonomy" id="147558"/>
    <lineage>
        <taxon>Eukaryota</taxon>
        <taxon>Fungi</taxon>
        <taxon>Dikarya</taxon>
        <taxon>Ascomycota</taxon>
        <taxon>Pezizomycotina</taxon>
        <taxon>Dothideomycetes</taxon>
        <taxon>Pleosporomycetidae</taxon>
        <taxon>Pleosporales</taxon>
        <taxon>Massarineae</taxon>
        <taxon>Massarinaceae</taxon>
        <taxon>Byssothecium</taxon>
    </lineage>
</organism>
<dbReference type="Proteomes" id="UP000800035">
    <property type="component" value="Unassembled WGS sequence"/>
</dbReference>
<keyword evidence="2" id="KW-1185">Reference proteome</keyword>
<protein>
    <submittedName>
        <fullName evidence="1">Uncharacterized protein</fullName>
    </submittedName>
</protein>
<dbReference type="AlphaFoldDB" id="A0A6A5UH69"/>
<sequence>MSCLVKNDAKARPRQAFRHGMHGRCHDSRTQRNQRTICLSLRCTLHPFFLRGPKYHGPRHLLHSVFPKSLAAGERSKCSHIERCLHTSHRAAEVYYRVPTSINPNRADTLLEGVTSFPPCGLKRSTTHDRCLQKPKSPVHMYRVTICRTLAS</sequence>
<proteinExistence type="predicted"/>
<reference evidence="1" key="1">
    <citation type="journal article" date="2020" name="Stud. Mycol.">
        <title>101 Dothideomycetes genomes: a test case for predicting lifestyles and emergence of pathogens.</title>
        <authorList>
            <person name="Haridas S."/>
            <person name="Albert R."/>
            <person name="Binder M."/>
            <person name="Bloem J."/>
            <person name="Labutti K."/>
            <person name="Salamov A."/>
            <person name="Andreopoulos B."/>
            <person name="Baker S."/>
            <person name="Barry K."/>
            <person name="Bills G."/>
            <person name="Bluhm B."/>
            <person name="Cannon C."/>
            <person name="Castanera R."/>
            <person name="Culley D."/>
            <person name="Daum C."/>
            <person name="Ezra D."/>
            <person name="Gonzalez J."/>
            <person name="Henrissat B."/>
            <person name="Kuo A."/>
            <person name="Liang C."/>
            <person name="Lipzen A."/>
            <person name="Lutzoni F."/>
            <person name="Magnuson J."/>
            <person name="Mondo S."/>
            <person name="Nolan M."/>
            <person name="Ohm R."/>
            <person name="Pangilinan J."/>
            <person name="Park H.-J."/>
            <person name="Ramirez L."/>
            <person name="Alfaro M."/>
            <person name="Sun H."/>
            <person name="Tritt A."/>
            <person name="Yoshinaga Y."/>
            <person name="Zwiers L.-H."/>
            <person name="Turgeon B."/>
            <person name="Goodwin S."/>
            <person name="Spatafora J."/>
            <person name="Crous P."/>
            <person name="Grigoriev I."/>
        </authorList>
    </citation>
    <scope>NUCLEOTIDE SEQUENCE</scope>
    <source>
        <strain evidence="1">CBS 675.92</strain>
    </source>
</reference>
<accession>A0A6A5UH69</accession>
<name>A0A6A5UH69_9PLEO</name>
<gene>
    <name evidence="1" type="ORF">CC80DRAFT_105767</name>
</gene>